<evidence type="ECO:0000313" key="2">
    <source>
        <dbReference type="Proteomes" id="UP001321477"/>
    </source>
</evidence>
<keyword evidence="2" id="KW-1185">Reference proteome</keyword>
<sequence length="188" mass="21145">MKRPAPVSYVEDRIAIVPNFDAPSRCSGPVTPTFRWYGYPQCEVGHDVNVAVAVLVDAISPAGRLWNPWSIQMAKSEFKQRILRAQRGELRPVDEVKPVDVANPPPLYEIRWQGIPVTDQLPDGSRRHGEVLVRMYHSEPAEAPSHFIGHHAHEKDVAVEDVNAAQQQEIRTAIGWHNQGQPSRWGLP</sequence>
<gene>
    <name evidence="1" type="ORF">GCM10025870_12420</name>
</gene>
<accession>A0ABN6YA00</accession>
<reference evidence="2" key="1">
    <citation type="journal article" date="2019" name="Int. J. Syst. Evol. Microbiol.">
        <title>The Global Catalogue of Microorganisms (GCM) 10K type strain sequencing project: providing services to taxonomists for standard genome sequencing and annotation.</title>
        <authorList>
            <consortium name="The Broad Institute Genomics Platform"/>
            <consortium name="The Broad Institute Genome Sequencing Center for Infectious Disease"/>
            <person name="Wu L."/>
            <person name="Ma J."/>
        </authorList>
    </citation>
    <scope>NUCLEOTIDE SEQUENCE [LARGE SCALE GENOMIC DNA]</scope>
    <source>
        <strain evidence="2">NBRC 109019</strain>
    </source>
</reference>
<organism evidence="1 2">
    <name type="scientific">Agromyces marinus</name>
    <dbReference type="NCBI Taxonomy" id="1389020"/>
    <lineage>
        <taxon>Bacteria</taxon>
        <taxon>Bacillati</taxon>
        <taxon>Actinomycetota</taxon>
        <taxon>Actinomycetes</taxon>
        <taxon>Micrococcales</taxon>
        <taxon>Microbacteriaceae</taxon>
        <taxon>Agromyces</taxon>
    </lineage>
</organism>
<proteinExistence type="predicted"/>
<name>A0ABN6YA00_9MICO</name>
<evidence type="ECO:0000313" key="1">
    <source>
        <dbReference type="EMBL" id="BDZ54169.1"/>
    </source>
</evidence>
<protein>
    <submittedName>
        <fullName evidence="1">Uncharacterized protein</fullName>
    </submittedName>
</protein>
<dbReference type="EMBL" id="AP027734">
    <property type="protein sequence ID" value="BDZ54169.1"/>
    <property type="molecule type" value="Genomic_DNA"/>
</dbReference>
<dbReference type="Proteomes" id="UP001321477">
    <property type="component" value="Chromosome"/>
</dbReference>